<evidence type="ECO:0000256" key="9">
    <source>
        <dbReference type="ARBA" id="ARBA00023180"/>
    </source>
</evidence>
<dbReference type="EMBL" id="UYJE01006244">
    <property type="protein sequence ID" value="VDI44313.1"/>
    <property type="molecule type" value="Genomic_DNA"/>
</dbReference>
<dbReference type="PANTHER" id="PTHR14647:SF87">
    <property type="entry name" value="PUTATIVE-RELATED"/>
    <property type="match status" value="1"/>
</dbReference>
<comment type="similarity">
    <text evidence="2">Belongs to the galactose-3-O-sulfotransferase family.</text>
</comment>
<dbReference type="InterPro" id="IPR027417">
    <property type="entry name" value="P-loop_NTPase"/>
</dbReference>
<protein>
    <submittedName>
        <fullName evidence="10">Galactose-3-O-sulfotransferase 3</fullName>
        <ecNumber evidence="10">2.8.2.-</ecNumber>
    </submittedName>
</protein>
<keyword evidence="8" id="KW-0472">Membrane</keyword>
<gene>
    <name evidence="10" type="ORF">MGAL_10B054756</name>
</gene>
<organism evidence="10 11">
    <name type="scientific">Mytilus galloprovincialis</name>
    <name type="common">Mediterranean mussel</name>
    <dbReference type="NCBI Taxonomy" id="29158"/>
    <lineage>
        <taxon>Eukaryota</taxon>
        <taxon>Metazoa</taxon>
        <taxon>Spiralia</taxon>
        <taxon>Lophotrochozoa</taxon>
        <taxon>Mollusca</taxon>
        <taxon>Bivalvia</taxon>
        <taxon>Autobranchia</taxon>
        <taxon>Pteriomorphia</taxon>
        <taxon>Mytilida</taxon>
        <taxon>Mytiloidea</taxon>
        <taxon>Mytilidae</taxon>
        <taxon>Mytilinae</taxon>
        <taxon>Mytilus</taxon>
    </lineage>
</organism>
<keyword evidence="3 10" id="KW-0808">Transferase</keyword>
<evidence type="ECO:0000313" key="10">
    <source>
        <dbReference type="EMBL" id="VDI44313.1"/>
    </source>
</evidence>
<evidence type="ECO:0000256" key="3">
    <source>
        <dbReference type="ARBA" id="ARBA00022679"/>
    </source>
</evidence>
<dbReference type="GO" id="GO:0009247">
    <property type="term" value="P:glycolipid biosynthetic process"/>
    <property type="evidence" value="ECO:0007669"/>
    <property type="project" value="InterPro"/>
</dbReference>
<keyword evidence="7" id="KW-0333">Golgi apparatus</keyword>
<dbReference type="PANTHER" id="PTHR14647">
    <property type="entry name" value="GALACTOSE-3-O-SULFOTRANSFERASE"/>
    <property type="match status" value="1"/>
</dbReference>
<comment type="caution">
    <text evidence="10">The sequence shown here is derived from an EMBL/GenBank/DDBJ whole genome shotgun (WGS) entry which is preliminary data.</text>
</comment>
<comment type="subcellular location">
    <subcellularLocation>
        <location evidence="1">Golgi apparatus membrane</location>
        <topology evidence="1">Single-pass type II membrane protein</topology>
    </subcellularLocation>
</comment>
<dbReference type="GO" id="GO:0001733">
    <property type="term" value="F:galactosylceramide sulfotransferase activity"/>
    <property type="evidence" value="ECO:0007669"/>
    <property type="project" value="InterPro"/>
</dbReference>
<keyword evidence="5" id="KW-0735">Signal-anchor</keyword>
<evidence type="ECO:0000256" key="1">
    <source>
        <dbReference type="ARBA" id="ARBA00004323"/>
    </source>
</evidence>
<dbReference type="Gene3D" id="3.40.50.300">
    <property type="entry name" value="P-loop containing nucleotide triphosphate hydrolases"/>
    <property type="match status" value="1"/>
</dbReference>
<keyword evidence="4" id="KW-0812">Transmembrane</keyword>
<keyword evidence="11" id="KW-1185">Reference proteome</keyword>
<dbReference type="EC" id="2.8.2.-" evidence="10"/>
<keyword evidence="9" id="KW-0325">Glycoprotein</keyword>
<evidence type="ECO:0000256" key="7">
    <source>
        <dbReference type="ARBA" id="ARBA00023034"/>
    </source>
</evidence>
<name>A0A8B6F6M6_MYTGA</name>
<dbReference type="AlphaFoldDB" id="A0A8B6F6M6"/>
<sequence length="406" mass="46860">MITKLDPETITYISNNRNLTPEDIIHMKPLTNRGNTIQHSVAGLKLSTAEINLSQSLENVKCKPNIYIAFLKVHKTGSSTIMNMLYRFAERLNLNLVLPNSTGGNFNYLGYGTTLNSLQLVPIPAGEKYNILCNHVVYDKLALRAVMPTETLYIGILRDPVANFMSAFSYYGGGRFMQSKVPGKSLSEFDLMRIFLENPRKYNSSGITYYVHNKMSFDFGLNRGDFDKDIAITQFISDLDKDFTLIIILEYLDESLVLLKRLLCWEMHDILYLPTNVRFSPISQQFNTEELTKSSIENLEKYNKADFMLYAFFKQRLLSQINDLNYDFKSEVRQFQIIQTKLADFCRGIPKMGKILTVAASKWHGSFNVTRETCITMMRDELDLVREKILLAMDKYMNWLRTKNKS</sequence>
<evidence type="ECO:0000256" key="8">
    <source>
        <dbReference type="ARBA" id="ARBA00023136"/>
    </source>
</evidence>
<dbReference type="Proteomes" id="UP000596742">
    <property type="component" value="Unassembled WGS sequence"/>
</dbReference>
<dbReference type="OrthoDB" id="514299at2759"/>
<evidence type="ECO:0000313" key="11">
    <source>
        <dbReference type="Proteomes" id="UP000596742"/>
    </source>
</evidence>
<accession>A0A8B6F6M6</accession>
<keyword evidence="6" id="KW-1133">Transmembrane helix</keyword>
<dbReference type="Pfam" id="PF06990">
    <property type="entry name" value="Gal-3-0_sulfotr"/>
    <property type="match status" value="1"/>
</dbReference>
<proteinExistence type="inferred from homology"/>
<evidence type="ECO:0000256" key="5">
    <source>
        <dbReference type="ARBA" id="ARBA00022968"/>
    </source>
</evidence>
<dbReference type="GO" id="GO:0000139">
    <property type="term" value="C:Golgi membrane"/>
    <property type="evidence" value="ECO:0007669"/>
    <property type="project" value="UniProtKB-SubCell"/>
</dbReference>
<evidence type="ECO:0000256" key="2">
    <source>
        <dbReference type="ARBA" id="ARBA00008124"/>
    </source>
</evidence>
<reference evidence="10" key="1">
    <citation type="submission" date="2018-11" db="EMBL/GenBank/DDBJ databases">
        <authorList>
            <person name="Alioto T."/>
            <person name="Alioto T."/>
        </authorList>
    </citation>
    <scope>NUCLEOTIDE SEQUENCE</scope>
</reference>
<evidence type="ECO:0000256" key="4">
    <source>
        <dbReference type="ARBA" id="ARBA00022692"/>
    </source>
</evidence>
<dbReference type="SUPFAM" id="SSF52540">
    <property type="entry name" value="P-loop containing nucleoside triphosphate hydrolases"/>
    <property type="match status" value="1"/>
</dbReference>
<evidence type="ECO:0000256" key="6">
    <source>
        <dbReference type="ARBA" id="ARBA00022989"/>
    </source>
</evidence>
<dbReference type="InterPro" id="IPR009729">
    <property type="entry name" value="Gal-3-0_sulfotransfrase"/>
</dbReference>